<evidence type="ECO:0000256" key="2">
    <source>
        <dbReference type="ARBA" id="ARBA00022450"/>
    </source>
</evidence>
<dbReference type="SUPFAM" id="SSF47336">
    <property type="entry name" value="ACP-like"/>
    <property type="match status" value="1"/>
</dbReference>
<organism evidence="6 7">
    <name type="scientific">Mycobacteroides franklinii</name>
    <dbReference type="NCBI Taxonomy" id="948102"/>
    <lineage>
        <taxon>Bacteria</taxon>
        <taxon>Bacillati</taxon>
        <taxon>Actinomycetota</taxon>
        <taxon>Actinomycetes</taxon>
        <taxon>Mycobacteriales</taxon>
        <taxon>Mycobacteriaceae</taxon>
        <taxon>Mycobacteroides</taxon>
    </lineage>
</organism>
<dbReference type="Gene3D" id="3.30.559.30">
    <property type="entry name" value="Nonribosomal peptide synthetase, condensation domain"/>
    <property type="match status" value="2"/>
</dbReference>
<comment type="caution">
    <text evidence="6">The sequence shown here is derived from an EMBL/GenBank/DDBJ whole genome shotgun (WGS) entry which is preliminary data.</text>
</comment>
<feature type="domain" description="Carrier" evidence="5">
    <location>
        <begin position="974"/>
        <end position="1048"/>
    </location>
</feature>
<dbReference type="Gene3D" id="3.30.559.10">
    <property type="entry name" value="Chloramphenicol acetyltransferase-like domain"/>
    <property type="match status" value="2"/>
</dbReference>
<dbReference type="GO" id="GO:0044550">
    <property type="term" value="P:secondary metabolite biosynthetic process"/>
    <property type="evidence" value="ECO:0007669"/>
    <property type="project" value="TreeGrafter"/>
</dbReference>
<dbReference type="PROSITE" id="PS50075">
    <property type="entry name" value="CARRIER"/>
    <property type="match status" value="1"/>
</dbReference>
<dbReference type="Proteomes" id="UP000295165">
    <property type="component" value="Unassembled WGS sequence"/>
</dbReference>
<dbReference type="Gene3D" id="3.30.300.30">
    <property type="match status" value="1"/>
</dbReference>
<dbReference type="InterPro" id="IPR036736">
    <property type="entry name" value="ACP-like_sf"/>
</dbReference>
<dbReference type="InterPro" id="IPR020806">
    <property type="entry name" value="PKS_PP-bd"/>
</dbReference>
<dbReference type="InterPro" id="IPR001242">
    <property type="entry name" value="Condensation_dom"/>
</dbReference>
<dbReference type="Pfam" id="PF00550">
    <property type="entry name" value="PP-binding"/>
    <property type="match status" value="1"/>
</dbReference>
<evidence type="ECO:0000313" key="7">
    <source>
        <dbReference type="Proteomes" id="UP000295165"/>
    </source>
</evidence>
<dbReference type="InterPro" id="IPR010071">
    <property type="entry name" value="AA_adenyl_dom"/>
</dbReference>
<protein>
    <submittedName>
        <fullName evidence="6">Linear gramicidin synthase subunit D</fullName>
    </submittedName>
</protein>
<dbReference type="InterPro" id="IPR009081">
    <property type="entry name" value="PP-bd_ACP"/>
</dbReference>
<dbReference type="Gene3D" id="3.40.50.980">
    <property type="match status" value="2"/>
</dbReference>
<dbReference type="GO" id="GO:0003824">
    <property type="term" value="F:catalytic activity"/>
    <property type="evidence" value="ECO:0007669"/>
    <property type="project" value="InterPro"/>
</dbReference>
<dbReference type="InterPro" id="IPR025110">
    <property type="entry name" value="AMP-bd_C"/>
</dbReference>
<dbReference type="UniPathway" id="UPA00011"/>
<feature type="region of interest" description="Disordered" evidence="4">
    <location>
        <begin position="1329"/>
        <end position="1348"/>
    </location>
</feature>
<dbReference type="SMART" id="SM00823">
    <property type="entry name" value="PKS_PP"/>
    <property type="match status" value="1"/>
</dbReference>
<dbReference type="GO" id="GO:0008610">
    <property type="term" value="P:lipid biosynthetic process"/>
    <property type="evidence" value="ECO:0007669"/>
    <property type="project" value="UniProtKB-ARBA"/>
</dbReference>
<dbReference type="GO" id="GO:0005829">
    <property type="term" value="C:cytosol"/>
    <property type="evidence" value="ECO:0007669"/>
    <property type="project" value="TreeGrafter"/>
</dbReference>
<evidence type="ECO:0000313" key="6">
    <source>
        <dbReference type="EMBL" id="TDZ52798.1"/>
    </source>
</evidence>
<dbReference type="Pfam" id="PF13193">
    <property type="entry name" value="AMP-binding_C"/>
    <property type="match status" value="1"/>
</dbReference>
<dbReference type="NCBIfam" id="TIGR01733">
    <property type="entry name" value="AA-adenyl-dom"/>
    <property type="match status" value="1"/>
</dbReference>
<dbReference type="GO" id="GO:0031177">
    <property type="term" value="F:phosphopantetheine binding"/>
    <property type="evidence" value="ECO:0007669"/>
    <property type="project" value="InterPro"/>
</dbReference>
<keyword evidence="2" id="KW-0596">Phosphopantetheine</keyword>
<comment type="cofactor">
    <cofactor evidence="1">
        <name>pantetheine 4'-phosphate</name>
        <dbReference type="ChEBI" id="CHEBI:47942"/>
    </cofactor>
</comment>
<keyword evidence="3" id="KW-0597">Phosphoprotein</keyword>
<reference evidence="6 7" key="1">
    <citation type="journal article" date="2019" name="Sci. Rep.">
        <title>Extended insight into the Mycobacterium chelonae-abscessus complex through whole genome sequencing of Mycobacterium salmoniphilum outbreak and Mycobacterium salmoniphilum-like strains.</title>
        <authorList>
            <person name="Behra P.R.K."/>
            <person name="Das S."/>
            <person name="Pettersson B.M.F."/>
            <person name="Shirreff L."/>
            <person name="DuCote T."/>
            <person name="Jacobsson K.G."/>
            <person name="Ennis D.G."/>
            <person name="Kirsebom L.A."/>
        </authorList>
    </citation>
    <scope>NUCLEOTIDE SEQUENCE [LARGE SCALE GENOMIC DNA]</scope>
    <source>
        <strain evidence="6 7">CCUG 63697</strain>
    </source>
</reference>
<proteinExistence type="predicted"/>
<dbReference type="Pfam" id="PF00501">
    <property type="entry name" value="AMP-binding"/>
    <property type="match status" value="1"/>
</dbReference>
<dbReference type="InterPro" id="IPR023213">
    <property type="entry name" value="CAT-like_dom_sf"/>
</dbReference>
<dbReference type="FunFam" id="3.40.50.980:FF:000001">
    <property type="entry name" value="Non-ribosomal peptide synthetase"/>
    <property type="match status" value="1"/>
</dbReference>
<gene>
    <name evidence="6" type="primary">lgrD_1</name>
    <name evidence="6" type="ORF">CCUG63697_01283</name>
</gene>
<dbReference type="PANTHER" id="PTHR45527:SF1">
    <property type="entry name" value="FATTY ACID SYNTHASE"/>
    <property type="match status" value="1"/>
</dbReference>
<dbReference type="PANTHER" id="PTHR45527">
    <property type="entry name" value="NONRIBOSOMAL PEPTIDE SYNTHETASE"/>
    <property type="match status" value="1"/>
</dbReference>
<dbReference type="CDD" id="cd05930">
    <property type="entry name" value="A_NRPS"/>
    <property type="match status" value="1"/>
</dbReference>
<evidence type="ECO:0000259" key="5">
    <source>
        <dbReference type="PROSITE" id="PS50075"/>
    </source>
</evidence>
<dbReference type="SUPFAM" id="SSF56801">
    <property type="entry name" value="Acetyl-CoA synthetase-like"/>
    <property type="match status" value="1"/>
</dbReference>
<name>A0A4R8RD80_9MYCO</name>
<dbReference type="Gene3D" id="1.10.1200.10">
    <property type="entry name" value="ACP-like"/>
    <property type="match status" value="1"/>
</dbReference>
<dbReference type="SUPFAM" id="SSF52777">
    <property type="entry name" value="CoA-dependent acyltransferases"/>
    <property type="match status" value="4"/>
</dbReference>
<dbReference type="InterPro" id="IPR045851">
    <property type="entry name" value="AMP-bd_C_sf"/>
</dbReference>
<dbReference type="Pfam" id="PF00668">
    <property type="entry name" value="Condensation"/>
    <property type="match status" value="2"/>
</dbReference>
<dbReference type="InterPro" id="IPR000873">
    <property type="entry name" value="AMP-dep_synth/lig_dom"/>
</dbReference>
<dbReference type="EMBL" id="PECC01000026">
    <property type="protein sequence ID" value="TDZ52798.1"/>
    <property type="molecule type" value="Genomic_DNA"/>
</dbReference>
<sequence>MAGTVVTGTEQQPQIEDVLALSPLQEGFFALSQLADESVDLYSMQFVADIDGGLDVDLLRRSAQALLTRHPNLRAAFWDRGLPKPVQIVPTHADIPWEERHAQPTEFDEIALSERLRPFDLGKGPVIRIVLLTVPGESRHRMIVTSHHILMDGWAIAIFFSELLAAYQAGGSVDGLPAVRPYRDYIAWLNAQDTAAATARWTRYLGTVSGPLMLAEGAVAAHDSVPEKSQFLLTPEETVRLRHWAATNGLTLNTVTTFAWALVLGRLTDRTDVVFGTIVSGRPKELPDVERMVGLFINSVPMVHHIDYSASVVEQCAQMQREAAAMRDIGYLSLSALQRAEGSAALFDTLFVFENAPIGDAAQEVQLADGTRFRPVEMESLAHYPVTVVSHMQGDALLVLIEAIPEALPHISGASIGERLLSVLRQMPDIGDRTPDALDVLTAHERAEIVVTASAADRSVTSVWDLFEREAQAHPETLALVAGAESRYTYAQLHAEASRLCAELIDGGVTPETTVALALPRSADSIVAILAVLAAGAAYVPVDIDLPAARIESILRQSNPKIVITLDRHREIGDRGYRALVLDDPEIIERIAGRAAVAPGIGVHRDQSAYLIFTSGSTGEPKGVIGTHGALMSYFADHRDRVYRPATARLGRTLRIAHAWSLSFDASWQPMIGLLDGHTVHLFDAEAMRDATRLVRVMTEHGIDMIDTTPSMLAQLSAAGLLDRELAVLALGGEAIETALWDRLRSLGGTAVYNCYGPTETTVEAVVAAVKDYATPTIGTPNQGMAGYVLDSRLRPVPDGAVGELYLAGAQLARGYAGRPAVTAGAFVADPQRPGHRMYRTGDLVRRLPHGGFAYLGRADSQVKIRGYRVEVGEIESSLRIQPGVHTAAVSVVRRAGGASLVGFVVSQRGVSDFDPVRTLMRLAERLPSYMMPSRLVALPRLPVTVNGKLDGAALERLALEALSGGAAEGEAAQPSSATECALCECCAELFDGTAPGIDEDFFSLGVDSIVAISLVNKARKRDLMITPRMVLAAPTIRQLAALIDDRANRGEVDSLAEEADYGEVPPLPVVSWMFEGGSYRRFALSVLLRLPAGIGSGDLELQLQTLLDGHDMLRSTLADTPDGPRVVTREPGTVRAGSILRRVELPDADHAGEVVTATARENFDRLDPRAGAMVQAVWLASPDQEDMLLLSVHHLAIDVVSWHIALADLAEGWQTVEAGGVPKASVEFTSYRHWSQLMVQRASTDEVHAQRAYWAAQVSGPDPVLGARSVDPARDTWDTLRTTRVATPVEVTGQLLSSLSNRDGVRGFLLAALSITVASWRQERGQDPGAGTLVSMEGHGRVDGVSDTDTTGTVGWFNNIFPARIGAGEFAYGIDHIEQHPESARVLLDSIADHLAGIPYEGLDYGLLRYVEGWETLIRAADPQIQFNYLGRMDMSGISDQPWSVITDSRNLAVPTNSEPDLPLRFGINISVAVTGTADGAQLVANWLWSSALFSTSDAERLTELWQRSVTTLAAVAAR</sequence>
<evidence type="ECO:0000256" key="4">
    <source>
        <dbReference type="SAM" id="MobiDB-lite"/>
    </source>
</evidence>
<dbReference type="PROSITE" id="PS00455">
    <property type="entry name" value="AMP_BINDING"/>
    <property type="match status" value="1"/>
</dbReference>
<dbReference type="InterPro" id="IPR020845">
    <property type="entry name" value="AMP-binding_CS"/>
</dbReference>
<keyword evidence="7" id="KW-1185">Reference proteome</keyword>
<dbReference type="Gene3D" id="2.30.38.10">
    <property type="entry name" value="Luciferase, Domain 3"/>
    <property type="match status" value="1"/>
</dbReference>
<evidence type="ECO:0000256" key="1">
    <source>
        <dbReference type="ARBA" id="ARBA00001957"/>
    </source>
</evidence>
<accession>A0A4R8RD80</accession>
<dbReference type="GO" id="GO:0043041">
    <property type="term" value="P:amino acid activation for nonribosomal peptide biosynthetic process"/>
    <property type="evidence" value="ECO:0007669"/>
    <property type="project" value="TreeGrafter"/>
</dbReference>
<evidence type="ECO:0000256" key="3">
    <source>
        <dbReference type="ARBA" id="ARBA00022553"/>
    </source>
</evidence>